<keyword evidence="2" id="KW-1185">Reference proteome</keyword>
<sequence>MAFRGELSKSTTTIAFRGSVFTYDDDDLEGLAEPLALDEEEEQEGSREVLSKSQRIVLEFSNENAKRVINDNEYVLVLVLGYPPWCPRSTELMP</sequence>
<dbReference type="Proteomes" id="UP000655225">
    <property type="component" value="Unassembled WGS sequence"/>
</dbReference>
<dbReference type="OrthoDB" id="1730478at2759"/>
<organism evidence="1 2">
    <name type="scientific">Tetracentron sinense</name>
    <name type="common">Spur-leaf</name>
    <dbReference type="NCBI Taxonomy" id="13715"/>
    <lineage>
        <taxon>Eukaryota</taxon>
        <taxon>Viridiplantae</taxon>
        <taxon>Streptophyta</taxon>
        <taxon>Embryophyta</taxon>
        <taxon>Tracheophyta</taxon>
        <taxon>Spermatophyta</taxon>
        <taxon>Magnoliopsida</taxon>
        <taxon>Trochodendrales</taxon>
        <taxon>Trochodendraceae</taxon>
        <taxon>Tetracentron</taxon>
    </lineage>
</organism>
<evidence type="ECO:0000313" key="2">
    <source>
        <dbReference type="Proteomes" id="UP000655225"/>
    </source>
</evidence>
<evidence type="ECO:0000313" key="1">
    <source>
        <dbReference type="EMBL" id="KAF8413825.1"/>
    </source>
</evidence>
<name>A0A834ZU18_TETSI</name>
<protein>
    <submittedName>
        <fullName evidence="1">Uncharacterized protein</fullName>
    </submittedName>
</protein>
<accession>A0A834ZU18</accession>
<gene>
    <name evidence="1" type="ORF">HHK36_001819</name>
</gene>
<reference evidence="1 2" key="1">
    <citation type="submission" date="2020-04" db="EMBL/GenBank/DDBJ databases">
        <title>Plant Genome Project.</title>
        <authorList>
            <person name="Zhang R.-G."/>
        </authorList>
    </citation>
    <scope>NUCLEOTIDE SEQUENCE [LARGE SCALE GENOMIC DNA]</scope>
    <source>
        <strain evidence="1">YNK0</strain>
        <tissue evidence="1">Leaf</tissue>
    </source>
</reference>
<dbReference type="AlphaFoldDB" id="A0A834ZU18"/>
<dbReference type="EMBL" id="JABCRI010000001">
    <property type="protein sequence ID" value="KAF8413825.1"/>
    <property type="molecule type" value="Genomic_DNA"/>
</dbReference>
<comment type="caution">
    <text evidence="1">The sequence shown here is derived from an EMBL/GenBank/DDBJ whole genome shotgun (WGS) entry which is preliminary data.</text>
</comment>
<proteinExistence type="predicted"/>